<evidence type="ECO:0000313" key="3">
    <source>
        <dbReference type="Proteomes" id="UP000053647"/>
    </source>
</evidence>
<proteinExistence type="predicted"/>
<reference evidence="3" key="2">
    <citation type="submission" date="2015-01" db="EMBL/GenBank/DDBJ databases">
        <title>Evolutionary Origins and Diversification of the Mycorrhizal Mutualists.</title>
        <authorList>
            <consortium name="DOE Joint Genome Institute"/>
            <consortium name="Mycorrhizal Genomics Consortium"/>
            <person name="Kohler A."/>
            <person name="Kuo A."/>
            <person name="Nagy L.G."/>
            <person name="Floudas D."/>
            <person name="Copeland A."/>
            <person name="Barry K.W."/>
            <person name="Cichocki N."/>
            <person name="Veneault-Fourrey C."/>
            <person name="LaButti K."/>
            <person name="Lindquist E.A."/>
            <person name="Lipzen A."/>
            <person name="Lundell T."/>
            <person name="Morin E."/>
            <person name="Murat C."/>
            <person name="Riley R."/>
            <person name="Ohm R."/>
            <person name="Sun H."/>
            <person name="Tunlid A."/>
            <person name="Henrissat B."/>
            <person name="Grigoriev I.V."/>
            <person name="Hibbett D.S."/>
            <person name="Martin F."/>
        </authorList>
    </citation>
    <scope>NUCLEOTIDE SEQUENCE [LARGE SCALE GENOMIC DNA]</scope>
    <source>
        <strain evidence="3">ATCC 200175</strain>
    </source>
</reference>
<dbReference type="OrthoDB" id="2653441at2759"/>
<dbReference type="EMBL" id="KN820059">
    <property type="protein sequence ID" value="KIJ06998.1"/>
    <property type="molecule type" value="Genomic_DNA"/>
</dbReference>
<accession>A0A0C9T6Y9</accession>
<gene>
    <name evidence="2" type="ORF">PAXINDRAFT_19800</name>
</gene>
<reference evidence="2 3" key="1">
    <citation type="submission" date="2014-06" db="EMBL/GenBank/DDBJ databases">
        <authorList>
            <consortium name="DOE Joint Genome Institute"/>
            <person name="Kuo A."/>
            <person name="Kohler A."/>
            <person name="Nagy L.G."/>
            <person name="Floudas D."/>
            <person name="Copeland A."/>
            <person name="Barry K.W."/>
            <person name="Cichocki N."/>
            <person name="Veneault-Fourrey C."/>
            <person name="LaButti K."/>
            <person name="Lindquist E.A."/>
            <person name="Lipzen A."/>
            <person name="Lundell T."/>
            <person name="Morin E."/>
            <person name="Murat C."/>
            <person name="Sun H."/>
            <person name="Tunlid A."/>
            <person name="Henrissat B."/>
            <person name="Grigoriev I.V."/>
            <person name="Hibbett D.S."/>
            <person name="Martin F."/>
            <person name="Nordberg H.P."/>
            <person name="Cantor M.N."/>
            <person name="Hua S.X."/>
        </authorList>
    </citation>
    <scope>NUCLEOTIDE SEQUENCE [LARGE SCALE GENOMIC DNA]</scope>
    <source>
        <strain evidence="2 3">ATCC 200175</strain>
    </source>
</reference>
<protein>
    <submittedName>
        <fullName evidence="2">Uncharacterized protein</fullName>
    </submittedName>
</protein>
<name>A0A0C9T6Y9_PAXIN</name>
<sequence length="362" mass="40743">MTLDARCKQILQQALSRSDYSFMKFEGVVRSQFDTLYNYISRHESLFGRLRLSFFQGIIMMEWPTPVHEAPVTALTEFLIRQTSTIPFPRAALAILVHQNSPMKALETEDEYTPDTSLSFFSKDVFKKVKNILESFPEILVVLVLTISEHQCLHPMSGGAAWEFFRNHGGTMTLDTFLTGDGPEGSVGNPVRSGGHNWCCIENVDYHVWVRDGLSGPKINLDVTDRAHYVHGSLPSKMGMDHVETLLGQGFDLIKDSLIAFCQEHVNTSHISVDFDALRNHVVLILPLWCFFEDEFKGVVERTTHERYTTWYTKVFRGTKCPIEEEEHVPKEDTAGSSSAPPAGPGPSEQVEVGMKGLDANE</sequence>
<organism evidence="2 3">
    <name type="scientific">Paxillus involutus ATCC 200175</name>
    <dbReference type="NCBI Taxonomy" id="664439"/>
    <lineage>
        <taxon>Eukaryota</taxon>
        <taxon>Fungi</taxon>
        <taxon>Dikarya</taxon>
        <taxon>Basidiomycota</taxon>
        <taxon>Agaricomycotina</taxon>
        <taxon>Agaricomycetes</taxon>
        <taxon>Agaricomycetidae</taxon>
        <taxon>Boletales</taxon>
        <taxon>Paxilineae</taxon>
        <taxon>Paxillaceae</taxon>
        <taxon>Paxillus</taxon>
    </lineage>
</organism>
<dbReference type="AlphaFoldDB" id="A0A0C9T6Y9"/>
<dbReference type="HOGENOM" id="CLU_047153_3_0_1"/>
<evidence type="ECO:0000313" key="2">
    <source>
        <dbReference type="EMBL" id="KIJ06998.1"/>
    </source>
</evidence>
<feature type="region of interest" description="Disordered" evidence="1">
    <location>
        <begin position="323"/>
        <end position="362"/>
    </location>
</feature>
<evidence type="ECO:0000256" key="1">
    <source>
        <dbReference type="SAM" id="MobiDB-lite"/>
    </source>
</evidence>
<keyword evidence="3" id="KW-1185">Reference proteome</keyword>
<dbReference type="Proteomes" id="UP000053647">
    <property type="component" value="Unassembled WGS sequence"/>
</dbReference>